<reference evidence="1 2" key="1">
    <citation type="submission" date="2019-08" db="EMBL/GenBank/DDBJ databases">
        <title>Whole genome of Aphis craccivora.</title>
        <authorList>
            <person name="Voronova N.V."/>
            <person name="Shulinski R.S."/>
            <person name="Bandarenka Y.V."/>
            <person name="Zhorov D.G."/>
            <person name="Warner D."/>
        </authorList>
    </citation>
    <scope>NUCLEOTIDE SEQUENCE [LARGE SCALE GENOMIC DNA]</scope>
    <source>
        <strain evidence="1">180601</strain>
        <tissue evidence="1">Whole Body</tissue>
    </source>
</reference>
<feature type="non-terminal residue" evidence="1">
    <location>
        <position position="1"/>
    </location>
</feature>
<gene>
    <name evidence="1" type="ORF">FWK35_00004714</name>
</gene>
<protein>
    <submittedName>
        <fullName evidence="1">Uncharacterized protein</fullName>
    </submittedName>
</protein>
<dbReference type="AlphaFoldDB" id="A0A6G0ZRX8"/>
<name>A0A6G0ZRX8_APHCR</name>
<evidence type="ECO:0000313" key="1">
    <source>
        <dbReference type="EMBL" id="KAF0773994.1"/>
    </source>
</evidence>
<comment type="caution">
    <text evidence="1">The sequence shown here is derived from an EMBL/GenBank/DDBJ whole genome shotgun (WGS) entry which is preliminary data.</text>
</comment>
<dbReference type="Proteomes" id="UP000478052">
    <property type="component" value="Unassembled WGS sequence"/>
</dbReference>
<organism evidence="1 2">
    <name type="scientific">Aphis craccivora</name>
    <name type="common">Cowpea aphid</name>
    <dbReference type="NCBI Taxonomy" id="307492"/>
    <lineage>
        <taxon>Eukaryota</taxon>
        <taxon>Metazoa</taxon>
        <taxon>Ecdysozoa</taxon>
        <taxon>Arthropoda</taxon>
        <taxon>Hexapoda</taxon>
        <taxon>Insecta</taxon>
        <taxon>Pterygota</taxon>
        <taxon>Neoptera</taxon>
        <taxon>Paraneoptera</taxon>
        <taxon>Hemiptera</taxon>
        <taxon>Sternorrhyncha</taxon>
        <taxon>Aphidomorpha</taxon>
        <taxon>Aphidoidea</taxon>
        <taxon>Aphididae</taxon>
        <taxon>Aphidini</taxon>
        <taxon>Aphis</taxon>
        <taxon>Aphis</taxon>
    </lineage>
</organism>
<keyword evidence="2" id="KW-1185">Reference proteome</keyword>
<proteinExistence type="predicted"/>
<evidence type="ECO:0000313" key="2">
    <source>
        <dbReference type="Proteomes" id="UP000478052"/>
    </source>
</evidence>
<dbReference type="EMBL" id="VUJU01000015">
    <property type="protein sequence ID" value="KAF0773994.1"/>
    <property type="molecule type" value="Genomic_DNA"/>
</dbReference>
<accession>A0A6G0ZRX8</accession>
<sequence length="81" mass="9863">YNTQFHSSHPFYLFGDISTEGNTKRNRLKIRSASKRRLNQMTLADKQHLDHTIKDYNKYLIYQNIIKYLPNIFIKYQRIKL</sequence>